<name>A0A7X3CU34_9BACL</name>
<dbReference type="NCBIfam" id="TIGR01509">
    <property type="entry name" value="HAD-SF-IA-v3"/>
    <property type="match status" value="1"/>
</dbReference>
<dbReference type="Proteomes" id="UP000450917">
    <property type="component" value="Unassembled WGS sequence"/>
</dbReference>
<dbReference type="InterPro" id="IPR023214">
    <property type="entry name" value="HAD_sf"/>
</dbReference>
<dbReference type="GO" id="GO:0016791">
    <property type="term" value="F:phosphatase activity"/>
    <property type="evidence" value="ECO:0007669"/>
    <property type="project" value="TreeGrafter"/>
</dbReference>
<dbReference type="InterPro" id="IPR006439">
    <property type="entry name" value="HAD-SF_hydro_IA"/>
</dbReference>
<dbReference type="Gene3D" id="1.10.150.520">
    <property type="match status" value="1"/>
</dbReference>
<dbReference type="InterPro" id="IPR036412">
    <property type="entry name" value="HAD-like_sf"/>
</dbReference>
<dbReference type="SUPFAM" id="SSF56784">
    <property type="entry name" value="HAD-like"/>
    <property type="match status" value="1"/>
</dbReference>
<dbReference type="EMBL" id="WNZX01000014">
    <property type="protein sequence ID" value="MUG72326.1"/>
    <property type="molecule type" value="Genomic_DNA"/>
</dbReference>
<sequence length="231" mass="26008">MHGQAEMIDRNKLQWIFFDVGDTLVDESLPFQSSIEQFVRYAGLLGYTVSEKAVKDGLTEAYTSFSTRPMWQVMEALIPSEEARIQIRGQMKYEKHLEQPFPEAKEVLFRLAEHYKIGIIANQSIGTSDRLENYGLLPYISVVCSSAEAGLSKPDPKFFHMALEEAKCSPEQAVMVGDRIDNDILPAQALGMGTVWVRQGYAREQRIPLSGIAPDIIINRLSEIVGALIRR</sequence>
<protein>
    <submittedName>
        <fullName evidence="5">HAD-IA family hydrolase</fullName>
    </submittedName>
</protein>
<comment type="cofactor">
    <cofactor evidence="1">
        <name>Mg(2+)</name>
        <dbReference type="ChEBI" id="CHEBI:18420"/>
    </cofactor>
</comment>
<keyword evidence="3 5" id="KW-0378">Hydrolase</keyword>
<dbReference type="InterPro" id="IPR051400">
    <property type="entry name" value="HAD-like_hydrolase"/>
</dbReference>
<dbReference type="RefSeq" id="WP_155615147.1">
    <property type="nucleotide sequence ID" value="NZ_WNZX01000014.1"/>
</dbReference>
<reference evidence="5 6" key="1">
    <citation type="submission" date="2019-11" db="EMBL/GenBank/DDBJ databases">
        <title>Draft genome sequences of five Paenibacillus species of dairy origin.</title>
        <authorList>
            <person name="Olajide A.M."/>
            <person name="Chen S."/>
            <person name="Lapointe G."/>
        </authorList>
    </citation>
    <scope>NUCLEOTIDE SEQUENCE [LARGE SCALE GENOMIC DNA]</scope>
    <source>
        <strain evidence="5 6">2CS3</strain>
    </source>
</reference>
<dbReference type="SFLD" id="SFLDG01129">
    <property type="entry name" value="C1.5:_HAD__Beta-PGM__Phosphata"/>
    <property type="match status" value="1"/>
</dbReference>
<dbReference type="Pfam" id="PF13419">
    <property type="entry name" value="HAD_2"/>
    <property type="match status" value="1"/>
</dbReference>
<dbReference type="GO" id="GO:0046872">
    <property type="term" value="F:metal ion binding"/>
    <property type="evidence" value="ECO:0007669"/>
    <property type="project" value="UniProtKB-KW"/>
</dbReference>
<evidence type="ECO:0000256" key="2">
    <source>
        <dbReference type="ARBA" id="ARBA00022723"/>
    </source>
</evidence>
<keyword evidence="6" id="KW-1185">Reference proteome</keyword>
<evidence type="ECO:0000256" key="1">
    <source>
        <dbReference type="ARBA" id="ARBA00001946"/>
    </source>
</evidence>
<dbReference type="SFLD" id="SFLDS00003">
    <property type="entry name" value="Haloacid_Dehalogenase"/>
    <property type="match status" value="1"/>
</dbReference>
<dbReference type="NCBIfam" id="TIGR01549">
    <property type="entry name" value="HAD-SF-IA-v1"/>
    <property type="match status" value="1"/>
</dbReference>
<dbReference type="PANTHER" id="PTHR46470">
    <property type="entry name" value="N-ACYLNEURAMINATE-9-PHOSPHATASE"/>
    <property type="match status" value="1"/>
</dbReference>
<dbReference type="Gene3D" id="3.40.50.1000">
    <property type="entry name" value="HAD superfamily/HAD-like"/>
    <property type="match status" value="1"/>
</dbReference>
<comment type="caution">
    <text evidence="5">The sequence shown here is derived from an EMBL/GenBank/DDBJ whole genome shotgun (WGS) entry which is preliminary data.</text>
</comment>
<gene>
    <name evidence="5" type="ORF">GNP93_16770</name>
</gene>
<evidence type="ECO:0000256" key="4">
    <source>
        <dbReference type="ARBA" id="ARBA00022842"/>
    </source>
</evidence>
<evidence type="ECO:0000313" key="6">
    <source>
        <dbReference type="Proteomes" id="UP000450917"/>
    </source>
</evidence>
<dbReference type="PANTHER" id="PTHR46470:SF2">
    <property type="entry name" value="GLYCERALDEHYDE 3-PHOSPHATE PHOSPHATASE"/>
    <property type="match status" value="1"/>
</dbReference>
<evidence type="ECO:0000313" key="5">
    <source>
        <dbReference type="EMBL" id="MUG72326.1"/>
    </source>
</evidence>
<keyword evidence="4" id="KW-0460">Magnesium</keyword>
<keyword evidence="2" id="KW-0479">Metal-binding</keyword>
<proteinExistence type="predicted"/>
<dbReference type="InterPro" id="IPR041492">
    <property type="entry name" value="HAD_2"/>
</dbReference>
<evidence type="ECO:0000256" key="3">
    <source>
        <dbReference type="ARBA" id="ARBA00022801"/>
    </source>
</evidence>
<organism evidence="5 6">
    <name type="scientific">Paenibacillus validus</name>
    <dbReference type="NCBI Taxonomy" id="44253"/>
    <lineage>
        <taxon>Bacteria</taxon>
        <taxon>Bacillati</taxon>
        <taxon>Bacillota</taxon>
        <taxon>Bacilli</taxon>
        <taxon>Bacillales</taxon>
        <taxon>Paenibacillaceae</taxon>
        <taxon>Paenibacillus</taxon>
    </lineage>
</organism>
<dbReference type="GO" id="GO:0044281">
    <property type="term" value="P:small molecule metabolic process"/>
    <property type="evidence" value="ECO:0007669"/>
    <property type="project" value="UniProtKB-ARBA"/>
</dbReference>
<accession>A0A7X3CU34</accession>
<dbReference type="AlphaFoldDB" id="A0A7X3CU34"/>